<accession>A0A6B0R911</accession>
<reference evidence="4" key="1">
    <citation type="submission" date="2019-10" db="EMBL/GenBank/DDBJ databases">
        <title>The sequence and de novo assembly of the wild yak genome.</title>
        <authorList>
            <person name="Liu Y."/>
        </authorList>
    </citation>
    <scope>NUCLEOTIDE SEQUENCE [LARGE SCALE GENOMIC DNA]</scope>
    <source>
        <strain evidence="4">WY2019</strain>
    </source>
</reference>
<dbReference type="AlphaFoldDB" id="A0A6B0R911"/>
<dbReference type="Proteomes" id="UP000322234">
    <property type="component" value="Unassembled WGS sequence"/>
</dbReference>
<dbReference type="InterPro" id="IPR001024">
    <property type="entry name" value="PLAT/LH2_dom"/>
</dbReference>
<feature type="compositionally biased region" description="Basic and acidic residues" evidence="2">
    <location>
        <begin position="65"/>
        <end position="76"/>
    </location>
</feature>
<evidence type="ECO:0000259" key="3">
    <source>
        <dbReference type="PROSITE" id="PS50095"/>
    </source>
</evidence>
<gene>
    <name evidence="4" type="ORF">E5288_WYG016364</name>
</gene>
<evidence type="ECO:0000313" key="4">
    <source>
        <dbReference type="EMBL" id="MXQ85772.1"/>
    </source>
</evidence>
<keyword evidence="5" id="KW-1185">Reference proteome</keyword>
<sequence length="88" mass="9671">MPSYTVTVATGSQWFAGTDDYIYLSLVGSAGCSEKHLLDKPFYNDFERGALDGEVSTCLGNYTPKSHEAVDGDSPHSPRNLFQPKDHE</sequence>
<dbReference type="InterPro" id="IPR036392">
    <property type="entry name" value="PLAT/LH2_dom_sf"/>
</dbReference>
<comment type="caution">
    <text evidence="4">The sequence shown here is derived from an EMBL/GenBank/DDBJ whole genome shotgun (WGS) entry which is preliminary data.</text>
</comment>
<evidence type="ECO:0000313" key="5">
    <source>
        <dbReference type="Proteomes" id="UP000322234"/>
    </source>
</evidence>
<evidence type="ECO:0000256" key="1">
    <source>
        <dbReference type="PROSITE-ProRule" id="PRU00152"/>
    </source>
</evidence>
<protein>
    <recommendedName>
        <fullName evidence="3">PLAT domain-containing protein</fullName>
    </recommendedName>
</protein>
<feature type="region of interest" description="Disordered" evidence="2">
    <location>
        <begin position="63"/>
        <end position="88"/>
    </location>
</feature>
<organism evidence="4 5">
    <name type="scientific">Bos mutus</name>
    <name type="common">wild yak</name>
    <dbReference type="NCBI Taxonomy" id="72004"/>
    <lineage>
        <taxon>Eukaryota</taxon>
        <taxon>Metazoa</taxon>
        <taxon>Chordata</taxon>
        <taxon>Craniata</taxon>
        <taxon>Vertebrata</taxon>
        <taxon>Euteleostomi</taxon>
        <taxon>Mammalia</taxon>
        <taxon>Eutheria</taxon>
        <taxon>Laurasiatheria</taxon>
        <taxon>Artiodactyla</taxon>
        <taxon>Ruminantia</taxon>
        <taxon>Pecora</taxon>
        <taxon>Bovidae</taxon>
        <taxon>Bovinae</taxon>
        <taxon>Bos</taxon>
    </lineage>
</organism>
<comment type="caution">
    <text evidence="1">Lacks conserved residue(s) required for the propagation of feature annotation.</text>
</comment>
<dbReference type="PROSITE" id="PS50095">
    <property type="entry name" value="PLAT"/>
    <property type="match status" value="1"/>
</dbReference>
<dbReference type="Gene3D" id="2.60.60.20">
    <property type="entry name" value="PLAT/LH2 domain"/>
    <property type="match status" value="1"/>
</dbReference>
<proteinExistence type="predicted"/>
<evidence type="ECO:0000256" key="2">
    <source>
        <dbReference type="SAM" id="MobiDB-lite"/>
    </source>
</evidence>
<dbReference type="SUPFAM" id="SSF49723">
    <property type="entry name" value="Lipase/lipooxygenase domain (PLAT/LH2 domain)"/>
    <property type="match status" value="1"/>
</dbReference>
<feature type="domain" description="PLAT" evidence="3">
    <location>
        <begin position="2"/>
        <end position="88"/>
    </location>
</feature>
<name>A0A6B0R911_9CETA</name>
<dbReference type="EMBL" id="VBQZ03000028">
    <property type="protein sequence ID" value="MXQ85772.1"/>
    <property type="molecule type" value="Genomic_DNA"/>
</dbReference>
<dbReference type="Pfam" id="PF01477">
    <property type="entry name" value="PLAT"/>
    <property type="match status" value="1"/>
</dbReference>